<organism evidence="12 13">
    <name type="scientific">Thalassotalea fonticola</name>
    <dbReference type="NCBI Taxonomy" id="3065649"/>
    <lineage>
        <taxon>Bacteria</taxon>
        <taxon>Pseudomonadati</taxon>
        <taxon>Pseudomonadota</taxon>
        <taxon>Gammaproteobacteria</taxon>
        <taxon>Alteromonadales</taxon>
        <taxon>Colwelliaceae</taxon>
        <taxon>Thalassotalea</taxon>
    </lineage>
</organism>
<keyword evidence="13" id="KW-1185">Reference proteome</keyword>
<dbReference type="Pfam" id="PF00593">
    <property type="entry name" value="TonB_dep_Rec_b-barrel"/>
    <property type="match status" value="1"/>
</dbReference>
<dbReference type="Proteomes" id="UP001301442">
    <property type="component" value="Chromosome"/>
</dbReference>
<gene>
    <name evidence="12" type="ORF">RI844_00690</name>
</gene>
<keyword evidence="3 8" id="KW-1134">Transmembrane beta strand</keyword>
<keyword evidence="4 8" id="KW-0812">Transmembrane</keyword>
<protein>
    <submittedName>
        <fullName evidence="12">TonB-dependent receptor</fullName>
    </submittedName>
</protein>
<comment type="subcellular location">
    <subcellularLocation>
        <location evidence="1 8">Cell outer membrane</location>
        <topology evidence="1 8">Multi-pass membrane protein</topology>
    </subcellularLocation>
</comment>
<dbReference type="InterPro" id="IPR012910">
    <property type="entry name" value="Plug_dom"/>
</dbReference>
<feature type="domain" description="TonB-dependent receptor plug" evidence="11">
    <location>
        <begin position="63"/>
        <end position="170"/>
    </location>
</feature>
<reference evidence="12 13" key="1">
    <citation type="submission" date="2023-09" db="EMBL/GenBank/DDBJ databases">
        <authorList>
            <person name="Qi X."/>
        </authorList>
    </citation>
    <scope>NUCLEOTIDE SEQUENCE [LARGE SCALE GENOMIC DNA]</scope>
    <source>
        <strain evidence="12 13">S1-1</strain>
    </source>
</reference>
<evidence type="ECO:0000256" key="8">
    <source>
        <dbReference type="PROSITE-ProRule" id="PRU01360"/>
    </source>
</evidence>
<keyword evidence="5 9" id="KW-0798">TonB box</keyword>
<dbReference type="Pfam" id="PF07715">
    <property type="entry name" value="Plug"/>
    <property type="match status" value="1"/>
</dbReference>
<evidence type="ECO:0000256" key="9">
    <source>
        <dbReference type="RuleBase" id="RU003357"/>
    </source>
</evidence>
<evidence type="ECO:0000313" key="12">
    <source>
        <dbReference type="EMBL" id="WOH37787.1"/>
    </source>
</evidence>
<evidence type="ECO:0000259" key="11">
    <source>
        <dbReference type="Pfam" id="PF07715"/>
    </source>
</evidence>
<dbReference type="PANTHER" id="PTHR47234:SF2">
    <property type="entry name" value="TONB-DEPENDENT RECEPTOR"/>
    <property type="match status" value="1"/>
</dbReference>
<dbReference type="RefSeq" id="WP_348396565.1">
    <property type="nucleotide sequence ID" value="NZ_CP136600.1"/>
</dbReference>
<keyword evidence="12" id="KW-0675">Receptor</keyword>
<proteinExistence type="inferred from homology"/>
<keyword evidence="6 8" id="KW-0472">Membrane</keyword>
<feature type="domain" description="TonB-dependent receptor-like beta-barrel" evidence="10">
    <location>
        <begin position="394"/>
        <end position="951"/>
    </location>
</feature>
<evidence type="ECO:0000259" key="10">
    <source>
        <dbReference type="Pfam" id="PF00593"/>
    </source>
</evidence>
<evidence type="ECO:0000313" key="13">
    <source>
        <dbReference type="Proteomes" id="UP001301442"/>
    </source>
</evidence>
<evidence type="ECO:0000256" key="2">
    <source>
        <dbReference type="ARBA" id="ARBA00022448"/>
    </source>
</evidence>
<dbReference type="InterPro" id="IPR000531">
    <property type="entry name" value="Beta-barrel_TonB"/>
</dbReference>
<dbReference type="PROSITE" id="PS52016">
    <property type="entry name" value="TONB_DEPENDENT_REC_3"/>
    <property type="match status" value="1"/>
</dbReference>
<dbReference type="InterPro" id="IPR039426">
    <property type="entry name" value="TonB-dep_rcpt-like"/>
</dbReference>
<sequence length="993" mass="107905">MSTKITLTTSFRLTLMVYVVPFFSLFHPAVHSAEEQPAADEDQEIERIAVTGSRIRRPGAISTSPILSMDAEEIAYLQEPEVEKILRYLPSTAPGDGSNVNNGSAGAATVDLRGLGPERTLVLMDGRRMVPFNYDGQVDTATVPTALIDRIDVVTGGASAVYGSDAIAGAVNFIMKEDFQGVALEYTHSQTGDSDGDKDNLSLTLGSSLDDDRGNVAVSLSWMERKPILLGDRALGQLGIETESGANYEQFLAGEPPVLPVEGCRGPNVVESGGSTTSMPTRFAIVGGGAAAAGQFREDRTLGTECSQFNFNPFNYYQTPQERYSATALAHYYINDETKVYTSATFTNVTVDQQVAPSGTFGQAFDLPLANPFIGDQAQQFMIDAGNNALANDLLTTEGAGANWQDINGNGVVDSEDYLLVQLRRRTLELGARTERFDNDQFQLVVGVEGVLYEDWEYDVSFMYGEANRVTIRDGYTNLTNIQNALDSTDGETCANGDATCVPIDLFGGFGTITPEMAGYARAVALQTQKYDQEVIQMIINGPVDFIEIPWADEPLSLSIGYEHRQETGSLTPDECLKLAPSSCQGGAGGNLQPISGGYKADEYFFEGILPVFNGQFLAESLDVEFGYRAADYDSVGSVDTWKFGVTWRPIEDILIRVMQQSATRAPNVGEIASPVVTGLDNAALDPCSVANAANIDQRLRDLCISTGMTDAQVGQVQDFISGQANTIEGSDPDNLPGAEEADTFTFGVVWTSDWVKDWSISVDYYDIDIEDVIGEFTLQQILDSCYDGGVASECAKINRIGGDLTVSGSGIDQFTTNLNYQRVEGVEIGVNFGVGLNDWGELQFSAIVNKYLTQESKASDLAPVIDCLGTFGTQCDPAPELNWTQRTTWIWNDLTVSALWRHLDSVDIDATVYDDTFSAFRTMDSVDYIDLVASYYWGDNLKFTLGVDNVFEEDPPVVGGEAGDTTFNNGNTFPSTYDVLGRIYKFGVKLEF</sequence>
<dbReference type="SUPFAM" id="SSF56935">
    <property type="entry name" value="Porins"/>
    <property type="match status" value="1"/>
</dbReference>
<comment type="similarity">
    <text evidence="8 9">Belongs to the TonB-dependent receptor family.</text>
</comment>
<evidence type="ECO:0000256" key="4">
    <source>
        <dbReference type="ARBA" id="ARBA00022692"/>
    </source>
</evidence>
<evidence type="ECO:0000256" key="1">
    <source>
        <dbReference type="ARBA" id="ARBA00004571"/>
    </source>
</evidence>
<name>A0ABZ0GPC7_9GAMM</name>
<dbReference type="Gene3D" id="2.170.130.10">
    <property type="entry name" value="TonB-dependent receptor, plug domain"/>
    <property type="match status" value="1"/>
</dbReference>
<keyword evidence="2 8" id="KW-0813">Transport</keyword>
<dbReference type="InterPro" id="IPR037066">
    <property type="entry name" value="Plug_dom_sf"/>
</dbReference>
<keyword evidence="7 8" id="KW-0998">Cell outer membrane</keyword>
<evidence type="ECO:0000256" key="5">
    <source>
        <dbReference type="ARBA" id="ARBA00023077"/>
    </source>
</evidence>
<accession>A0ABZ0GPC7</accession>
<evidence type="ECO:0000256" key="3">
    <source>
        <dbReference type="ARBA" id="ARBA00022452"/>
    </source>
</evidence>
<dbReference type="InterPro" id="IPR036942">
    <property type="entry name" value="Beta-barrel_TonB_sf"/>
</dbReference>
<evidence type="ECO:0000256" key="7">
    <source>
        <dbReference type="ARBA" id="ARBA00023237"/>
    </source>
</evidence>
<dbReference type="Gene3D" id="2.40.170.20">
    <property type="entry name" value="TonB-dependent receptor, beta-barrel domain"/>
    <property type="match status" value="1"/>
</dbReference>
<dbReference type="EMBL" id="CP136600">
    <property type="protein sequence ID" value="WOH37787.1"/>
    <property type="molecule type" value="Genomic_DNA"/>
</dbReference>
<evidence type="ECO:0000256" key="6">
    <source>
        <dbReference type="ARBA" id="ARBA00023136"/>
    </source>
</evidence>
<dbReference type="PANTHER" id="PTHR47234">
    <property type="match status" value="1"/>
</dbReference>